<reference evidence="2 3" key="1">
    <citation type="submission" date="2019-07" db="EMBL/GenBank/DDBJ databases">
        <title>De Novo Assembly of kiwifruit Actinidia rufa.</title>
        <authorList>
            <person name="Sugita-Konishi S."/>
            <person name="Sato K."/>
            <person name="Mori E."/>
            <person name="Abe Y."/>
            <person name="Kisaki G."/>
            <person name="Hamano K."/>
            <person name="Suezawa K."/>
            <person name="Otani M."/>
            <person name="Fukuda T."/>
            <person name="Manabe T."/>
            <person name="Gomi K."/>
            <person name="Tabuchi M."/>
            <person name="Akimitsu K."/>
            <person name="Kataoka I."/>
        </authorList>
    </citation>
    <scope>NUCLEOTIDE SEQUENCE [LARGE SCALE GENOMIC DNA]</scope>
    <source>
        <strain evidence="3">cv. Fuchu</strain>
    </source>
</reference>
<dbReference type="Proteomes" id="UP000585474">
    <property type="component" value="Unassembled WGS sequence"/>
</dbReference>
<keyword evidence="3" id="KW-1185">Reference proteome</keyword>
<evidence type="ECO:0000313" key="2">
    <source>
        <dbReference type="EMBL" id="GFY84157.1"/>
    </source>
</evidence>
<dbReference type="Pfam" id="PF01225">
    <property type="entry name" value="Mur_ligase"/>
    <property type="match status" value="1"/>
</dbReference>
<dbReference type="InterPro" id="IPR050061">
    <property type="entry name" value="MurCDEF_pg_biosynth"/>
</dbReference>
<dbReference type="PANTHER" id="PTHR43445">
    <property type="entry name" value="UDP-N-ACETYLMURAMATE--L-ALANINE LIGASE-RELATED"/>
    <property type="match status" value="1"/>
</dbReference>
<dbReference type="SUPFAM" id="SSF51984">
    <property type="entry name" value="MurCD N-terminal domain"/>
    <property type="match status" value="1"/>
</dbReference>
<feature type="domain" description="Mur ligase N-terminal catalytic" evidence="1">
    <location>
        <begin position="125"/>
        <end position="223"/>
    </location>
</feature>
<dbReference type="PANTHER" id="PTHR43445:SF3">
    <property type="entry name" value="UDP-N-ACETYLMURAMATE--L-ALANINE LIGASE"/>
    <property type="match status" value="1"/>
</dbReference>
<dbReference type="SUPFAM" id="SSF53623">
    <property type="entry name" value="MurD-like peptide ligases, catalytic domain"/>
    <property type="match status" value="1"/>
</dbReference>
<dbReference type="GO" id="GO:0005524">
    <property type="term" value="F:ATP binding"/>
    <property type="evidence" value="ECO:0007669"/>
    <property type="project" value="InterPro"/>
</dbReference>
<gene>
    <name evidence="2" type="ORF">Acr_03g0009310</name>
</gene>
<dbReference type="AlphaFoldDB" id="A0A7J0EEV1"/>
<accession>A0A7J0EEV1</accession>
<name>A0A7J0EEV1_9ERIC</name>
<evidence type="ECO:0000313" key="3">
    <source>
        <dbReference type="Proteomes" id="UP000585474"/>
    </source>
</evidence>
<dbReference type="Gene3D" id="3.40.50.720">
    <property type="entry name" value="NAD(P)-binding Rossmann-like Domain"/>
    <property type="match status" value="1"/>
</dbReference>
<evidence type="ECO:0000259" key="1">
    <source>
        <dbReference type="Pfam" id="PF01225"/>
    </source>
</evidence>
<dbReference type="InterPro" id="IPR036565">
    <property type="entry name" value="Mur-like_cat_sf"/>
</dbReference>
<organism evidence="2 3">
    <name type="scientific">Actinidia rufa</name>
    <dbReference type="NCBI Taxonomy" id="165716"/>
    <lineage>
        <taxon>Eukaryota</taxon>
        <taxon>Viridiplantae</taxon>
        <taxon>Streptophyta</taxon>
        <taxon>Embryophyta</taxon>
        <taxon>Tracheophyta</taxon>
        <taxon>Spermatophyta</taxon>
        <taxon>Magnoliopsida</taxon>
        <taxon>eudicotyledons</taxon>
        <taxon>Gunneridae</taxon>
        <taxon>Pentapetalae</taxon>
        <taxon>asterids</taxon>
        <taxon>Ericales</taxon>
        <taxon>Actinidiaceae</taxon>
        <taxon>Actinidia</taxon>
    </lineage>
</organism>
<sequence length="249" mass="27053">MVMGPILLRQRLDLFGKTGPVCFVYNGPDPNNWAASLLLIGPKKVQFKGNGIAADTSIHFAKSPSVVSPYLRSAAPRRGGSRLRKPSCSSTCPDFERARSESLSPCKLYGQARPISNRTEKDWLHFVGVGGRGLSVLAICSHLNSGSDIGWSSFMDGLQEAGARLYESHSVINMQKRNGLIFPKAIVVSSAIPRDNVEILYANSVGVPIYKRDYWLVKLTEHYNLIAVSGTHGKSTTASACICLEGNGR</sequence>
<dbReference type="GO" id="GO:0016881">
    <property type="term" value="F:acid-amino acid ligase activity"/>
    <property type="evidence" value="ECO:0007669"/>
    <property type="project" value="InterPro"/>
</dbReference>
<dbReference type="OrthoDB" id="2017219at2759"/>
<proteinExistence type="predicted"/>
<dbReference type="InterPro" id="IPR000713">
    <property type="entry name" value="Mur_ligase_N"/>
</dbReference>
<comment type="caution">
    <text evidence="2">The sequence shown here is derived from an EMBL/GenBank/DDBJ whole genome shotgun (WGS) entry which is preliminary data.</text>
</comment>
<dbReference type="EMBL" id="BJWL01000003">
    <property type="protein sequence ID" value="GFY84157.1"/>
    <property type="molecule type" value="Genomic_DNA"/>
</dbReference>
<protein>
    <recommendedName>
        <fullName evidence="1">Mur ligase N-terminal catalytic domain-containing protein</fullName>
    </recommendedName>
</protein>